<feature type="compositionally biased region" description="Polar residues" evidence="10">
    <location>
        <begin position="113"/>
        <end position="127"/>
    </location>
</feature>
<dbReference type="GO" id="GO:0055085">
    <property type="term" value="P:transmembrane transport"/>
    <property type="evidence" value="ECO:0007669"/>
    <property type="project" value="InterPro"/>
</dbReference>
<keyword evidence="6" id="KW-0812">Transmembrane</keyword>
<evidence type="ECO:0000256" key="2">
    <source>
        <dbReference type="ARBA" id="ARBA00006555"/>
    </source>
</evidence>
<comment type="caution">
    <text evidence="13">The sequence shown here is derived from an EMBL/GenBank/DDBJ whole genome shotgun (WGS) entry which is preliminary data.</text>
</comment>
<evidence type="ECO:0000256" key="4">
    <source>
        <dbReference type="ARBA" id="ARBA00022475"/>
    </source>
</evidence>
<dbReference type="OrthoDB" id="7930032at2"/>
<dbReference type="InterPro" id="IPR037682">
    <property type="entry name" value="TonB_C"/>
</dbReference>
<feature type="domain" description="TonB C-terminal" evidence="12">
    <location>
        <begin position="191"/>
        <end position="278"/>
    </location>
</feature>
<dbReference type="RefSeq" id="WP_007205231.1">
    <property type="nucleotide sequence ID" value="NZ_CH672414.1"/>
</dbReference>
<keyword evidence="4" id="KW-1003">Cell membrane</keyword>
<dbReference type="EMBL" id="AAMS01000007">
    <property type="protein sequence ID" value="EAQ05711.1"/>
    <property type="molecule type" value="Genomic_DNA"/>
</dbReference>
<dbReference type="GO" id="GO:0098797">
    <property type="term" value="C:plasma membrane protein complex"/>
    <property type="evidence" value="ECO:0007669"/>
    <property type="project" value="TreeGrafter"/>
</dbReference>
<dbReference type="SUPFAM" id="SSF74653">
    <property type="entry name" value="TolA/TonB C-terminal domain"/>
    <property type="match status" value="1"/>
</dbReference>
<dbReference type="GO" id="GO:0015031">
    <property type="term" value="P:protein transport"/>
    <property type="evidence" value="ECO:0007669"/>
    <property type="project" value="UniProtKB-KW"/>
</dbReference>
<feature type="chain" id="PRO_5002661527" description="TonB C-terminal domain-containing protein" evidence="11">
    <location>
        <begin position="23"/>
        <end position="278"/>
    </location>
</feature>
<name>A3V7R1_9RHOB</name>
<comment type="subcellular location">
    <subcellularLocation>
        <location evidence="1">Cell inner membrane</location>
        <topology evidence="1">Single-pass membrane protein</topology>
        <orientation evidence="1">Periplasmic side</orientation>
    </subcellularLocation>
</comment>
<gene>
    <name evidence="13" type="ORF">SKA53_06392</name>
</gene>
<keyword evidence="7" id="KW-0653">Protein transport</keyword>
<dbReference type="InterPro" id="IPR006260">
    <property type="entry name" value="TonB/TolA_C"/>
</dbReference>
<dbReference type="Proteomes" id="UP000004507">
    <property type="component" value="Unassembled WGS sequence"/>
</dbReference>
<comment type="similarity">
    <text evidence="2">Belongs to the TonB family.</text>
</comment>
<feature type="region of interest" description="Disordered" evidence="10">
    <location>
        <begin position="96"/>
        <end position="191"/>
    </location>
</feature>
<keyword evidence="5" id="KW-0997">Cell inner membrane</keyword>
<evidence type="ECO:0000256" key="3">
    <source>
        <dbReference type="ARBA" id="ARBA00022448"/>
    </source>
</evidence>
<dbReference type="STRING" id="314232.SKA53_06392"/>
<evidence type="ECO:0000256" key="5">
    <source>
        <dbReference type="ARBA" id="ARBA00022519"/>
    </source>
</evidence>
<evidence type="ECO:0000256" key="8">
    <source>
        <dbReference type="ARBA" id="ARBA00022989"/>
    </source>
</evidence>
<dbReference type="HOGENOM" id="CLU_069773_0_0_5"/>
<reference evidence="13 14" key="1">
    <citation type="submission" date="2006-01" db="EMBL/GenBank/DDBJ databases">
        <authorList>
            <person name="Hagstrom A."/>
            <person name="Ferriera S."/>
            <person name="Johnson J."/>
            <person name="Kravitz S."/>
            <person name="Halpern A."/>
            <person name="Remington K."/>
            <person name="Beeson K."/>
            <person name="Tran B."/>
            <person name="Rogers Y.-H."/>
            <person name="Friedman R."/>
            <person name="Venter J.C."/>
        </authorList>
    </citation>
    <scope>NUCLEOTIDE SEQUENCE [LARGE SCALE GENOMIC DNA]</scope>
    <source>
        <strain evidence="13 14">SKA53</strain>
    </source>
</reference>
<evidence type="ECO:0000256" key="7">
    <source>
        <dbReference type="ARBA" id="ARBA00022927"/>
    </source>
</evidence>
<evidence type="ECO:0000256" key="6">
    <source>
        <dbReference type="ARBA" id="ARBA00022692"/>
    </source>
</evidence>
<evidence type="ECO:0000256" key="11">
    <source>
        <dbReference type="SAM" id="SignalP"/>
    </source>
</evidence>
<accession>A3V7R1</accession>
<sequence>MTRLRACGGAIAALALSGALHAAGLLIVAAPPQRIEVAGGGTPDIAAIGAAFADFVAGASPVSPAAQPAVAPAPAQRSLALPASAVADLAVPVTPDPSASAPVATGATPVTARETTPQPAPDTTSALPDTAPATSLRPIARPASQTAQPAAPPRPAGNADTDAARGSTQAQAQGQAAAAGAAAAPDSTGGQAAAAAYPGQVLRQITRLRAQRAPARGSVLVRFAIAASGALADLSVAQSSGSAALDRLALDHIRRAAPFPAPPAGAQMAFSFEFLGRP</sequence>
<dbReference type="GO" id="GO:0031992">
    <property type="term" value="F:energy transducer activity"/>
    <property type="evidence" value="ECO:0007669"/>
    <property type="project" value="TreeGrafter"/>
</dbReference>
<evidence type="ECO:0000313" key="14">
    <source>
        <dbReference type="Proteomes" id="UP000004507"/>
    </source>
</evidence>
<feature type="compositionally biased region" description="Low complexity" evidence="10">
    <location>
        <begin position="97"/>
        <end position="112"/>
    </location>
</feature>
<dbReference type="PANTHER" id="PTHR33446">
    <property type="entry name" value="PROTEIN TONB-RELATED"/>
    <property type="match status" value="1"/>
</dbReference>
<keyword evidence="9" id="KW-0472">Membrane</keyword>
<dbReference type="NCBIfam" id="TIGR01352">
    <property type="entry name" value="tonB_Cterm"/>
    <property type="match status" value="1"/>
</dbReference>
<evidence type="ECO:0000256" key="10">
    <source>
        <dbReference type="SAM" id="MobiDB-lite"/>
    </source>
</evidence>
<keyword evidence="11" id="KW-0732">Signal</keyword>
<organism evidence="13 14">
    <name type="scientific">Yoonia vestfoldensis SKA53</name>
    <dbReference type="NCBI Taxonomy" id="314232"/>
    <lineage>
        <taxon>Bacteria</taxon>
        <taxon>Pseudomonadati</taxon>
        <taxon>Pseudomonadota</taxon>
        <taxon>Alphaproteobacteria</taxon>
        <taxon>Rhodobacterales</taxon>
        <taxon>Paracoccaceae</taxon>
        <taxon>Yoonia</taxon>
    </lineage>
</organism>
<protein>
    <recommendedName>
        <fullName evidence="12">TonB C-terminal domain-containing protein</fullName>
    </recommendedName>
</protein>
<feature type="signal peptide" evidence="11">
    <location>
        <begin position="1"/>
        <end position="22"/>
    </location>
</feature>
<evidence type="ECO:0000313" key="13">
    <source>
        <dbReference type="EMBL" id="EAQ05711.1"/>
    </source>
</evidence>
<keyword evidence="8" id="KW-1133">Transmembrane helix</keyword>
<evidence type="ECO:0000259" key="12">
    <source>
        <dbReference type="PROSITE" id="PS52015"/>
    </source>
</evidence>
<keyword evidence="14" id="KW-1185">Reference proteome</keyword>
<dbReference type="PROSITE" id="PS52015">
    <property type="entry name" value="TONB_CTD"/>
    <property type="match status" value="1"/>
</dbReference>
<proteinExistence type="inferred from homology"/>
<dbReference type="InterPro" id="IPR051045">
    <property type="entry name" value="TonB-dependent_transducer"/>
</dbReference>
<keyword evidence="3" id="KW-0813">Transport</keyword>
<dbReference type="AlphaFoldDB" id="A3V7R1"/>
<dbReference type="eggNOG" id="COG0810">
    <property type="taxonomic scope" value="Bacteria"/>
</dbReference>
<evidence type="ECO:0000256" key="9">
    <source>
        <dbReference type="ARBA" id="ARBA00023136"/>
    </source>
</evidence>
<evidence type="ECO:0000256" key="1">
    <source>
        <dbReference type="ARBA" id="ARBA00004383"/>
    </source>
</evidence>
<dbReference type="PANTHER" id="PTHR33446:SF2">
    <property type="entry name" value="PROTEIN TONB"/>
    <property type="match status" value="1"/>
</dbReference>
<feature type="compositionally biased region" description="Low complexity" evidence="10">
    <location>
        <begin position="169"/>
        <end position="191"/>
    </location>
</feature>
<dbReference type="Gene3D" id="3.30.1150.10">
    <property type="match status" value="1"/>
</dbReference>
<feature type="compositionally biased region" description="Low complexity" evidence="10">
    <location>
        <begin position="140"/>
        <end position="149"/>
    </location>
</feature>
<dbReference type="Pfam" id="PF03544">
    <property type="entry name" value="TonB_C"/>
    <property type="match status" value="1"/>
</dbReference>